<keyword evidence="3" id="KW-0472">Membrane</keyword>
<keyword evidence="3" id="KW-0812">Transmembrane</keyword>
<dbReference type="EMBL" id="CAKKLH010000306">
    <property type="protein sequence ID" value="CAH0110793.1"/>
    <property type="molecule type" value="Genomic_DNA"/>
</dbReference>
<protein>
    <recommendedName>
        <fullName evidence="4">Retrovirus-related Pol polyprotein from transposon TNT 1-94-like beta-barrel domain-containing protein</fullName>
    </recommendedName>
</protein>
<evidence type="ECO:0000313" key="6">
    <source>
        <dbReference type="Proteomes" id="UP000789390"/>
    </source>
</evidence>
<keyword evidence="1" id="KW-0175">Coiled coil</keyword>
<organism evidence="5 6">
    <name type="scientific">Daphnia galeata</name>
    <dbReference type="NCBI Taxonomy" id="27404"/>
    <lineage>
        <taxon>Eukaryota</taxon>
        <taxon>Metazoa</taxon>
        <taxon>Ecdysozoa</taxon>
        <taxon>Arthropoda</taxon>
        <taxon>Crustacea</taxon>
        <taxon>Branchiopoda</taxon>
        <taxon>Diplostraca</taxon>
        <taxon>Cladocera</taxon>
        <taxon>Anomopoda</taxon>
        <taxon>Daphniidae</taxon>
        <taxon>Daphnia</taxon>
    </lineage>
</organism>
<sequence length="734" mass="81656">MVTASQNDMGPGNAREDAAGIEMKAMVTELISNALTSTTETIRKLLSPGLPSASNLSLGQRLKRYLKKNSFIVLLILLLAGVIGSWIGTSHLESENEVSTLQESSVQSQGKKTSETNILKTNAAKTNPEKTNAAKTNAANMAAEKPGTAKASSNKQSFQTVTNSRFKQSRYYATFSPSRHESPAACSNVAFSFQSSAGRSFSWFQKASFVDCNTPFSVKKPAQESSFDKNVYRITLKKSCEIPKTANRLEQKIHRLLGYQDNQHIEDLFDEVMKLPVDNYDSWLMLEDLLTDKRNCIKLSLALYNAVMVIILDTLQKIEPDRECNCSEGLISDFEEGILRALHNAFPGAQARGCSVGQAIYRRACDQGLARSYRTSPVAIQQENAADLQLESQEVQDAVQRLVCQKIYRKHLHLVDNVDWPVCKAMEGNRFEQEPENFEEMEVNQMLMLLVAQLDGHPEEMEVNRMLMLLVTQLDGHPEEIKVNRRQMLLIAQLDGHHEEIEVNRKQMLLAAQLDGQPEEIEVNRMLMLIADQLDGHHEEIESVAATGRTIVHFHNRVQSSPRVKACTSKDQDPTLPYQDIKEQCNITKSSHNQDSAFPAAAFFAIRSMLDWFADCRDAGATQHMDQKSLLKNYRPVSPGSWTVSGIGGTSFDVHGVGDAEVTVSVNGEEIVIVIQKILYLPRLGTNLCSIGTTTEDGMEAVGSFDEWPPPETIANRPRNEGFGGGLWDKGRNG</sequence>
<dbReference type="OrthoDB" id="10424764at2759"/>
<reference evidence="5" key="1">
    <citation type="submission" date="2021-11" db="EMBL/GenBank/DDBJ databases">
        <authorList>
            <person name="Schell T."/>
        </authorList>
    </citation>
    <scope>NUCLEOTIDE SEQUENCE</scope>
    <source>
        <strain evidence="5">M5</strain>
    </source>
</reference>
<evidence type="ECO:0000313" key="5">
    <source>
        <dbReference type="EMBL" id="CAH0110793.1"/>
    </source>
</evidence>
<keyword evidence="6" id="KW-1185">Reference proteome</keyword>
<evidence type="ECO:0000256" key="3">
    <source>
        <dbReference type="SAM" id="Phobius"/>
    </source>
</evidence>
<feature type="coiled-coil region" evidence="1">
    <location>
        <begin position="378"/>
        <end position="405"/>
    </location>
</feature>
<feature type="region of interest" description="Disordered" evidence="2">
    <location>
        <begin position="100"/>
        <end position="133"/>
    </location>
</feature>
<dbReference type="InterPro" id="IPR054722">
    <property type="entry name" value="PolX-like_BBD"/>
</dbReference>
<dbReference type="Pfam" id="PF22936">
    <property type="entry name" value="Pol_BBD"/>
    <property type="match status" value="1"/>
</dbReference>
<evidence type="ECO:0000256" key="1">
    <source>
        <dbReference type="SAM" id="Coils"/>
    </source>
</evidence>
<evidence type="ECO:0000259" key="4">
    <source>
        <dbReference type="Pfam" id="PF22936"/>
    </source>
</evidence>
<feature type="compositionally biased region" description="Polar residues" evidence="2">
    <location>
        <begin position="100"/>
        <end position="119"/>
    </location>
</feature>
<gene>
    <name evidence="5" type="ORF">DGAL_LOCUS14397</name>
</gene>
<evidence type="ECO:0000256" key="2">
    <source>
        <dbReference type="SAM" id="MobiDB-lite"/>
    </source>
</evidence>
<feature type="compositionally biased region" description="Low complexity" evidence="2">
    <location>
        <begin position="120"/>
        <end position="133"/>
    </location>
</feature>
<accession>A0A8J2RYM0</accession>
<feature type="transmembrane region" description="Helical" evidence="3">
    <location>
        <begin position="71"/>
        <end position="89"/>
    </location>
</feature>
<proteinExistence type="predicted"/>
<keyword evidence="3" id="KW-1133">Transmembrane helix</keyword>
<dbReference type="AlphaFoldDB" id="A0A8J2RYM0"/>
<comment type="caution">
    <text evidence="5">The sequence shown here is derived from an EMBL/GenBank/DDBJ whole genome shotgun (WGS) entry which is preliminary data.</text>
</comment>
<feature type="region of interest" description="Disordered" evidence="2">
    <location>
        <begin position="709"/>
        <end position="734"/>
    </location>
</feature>
<feature type="domain" description="Retrovirus-related Pol polyprotein from transposon TNT 1-94-like beta-barrel" evidence="4">
    <location>
        <begin position="618"/>
        <end position="698"/>
    </location>
</feature>
<name>A0A8J2RYM0_9CRUS</name>
<dbReference type="Proteomes" id="UP000789390">
    <property type="component" value="Unassembled WGS sequence"/>
</dbReference>